<evidence type="ECO:0000313" key="5">
    <source>
        <dbReference type="RefSeq" id="XP_025416119.1"/>
    </source>
</evidence>
<dbReference type="OrthoDB" id="5914301at2759"/>
<dbReference type="Pfam" id="PF00405">
    <property type="entry name" value="Transferrin"/>
    <property type="match status" value="2"/>
</dbReference>
<dbReference type="SMART" id="SM00094">
    <property type="entry name" value="TR_FER"/>
    <property type="match status" value="1"/>
</dbReference>
<gene>
    <name evidence="3" type="primary">TRF</name>
    <name evidence="5" type="synonym">LOC112687577</name>
    <name evidence="3" type="ORF">g.59302</name>
</gene>
<proteinExistence type="predicted"/>
<dbReference type="GO" id="GO:0005886">
    <property type="term" value="C:plasma membrane"/>
    <property type="evidence" value="ECO:0007669"/>
    <property type="project" value="TreeGrafter"/>
</dbReference>
<sequence length="726" mass="82349">MQNFNSLMCLIVFPIIIKANIKYKICVVPNSGGRDSTKYYCPLVKNESSSPVECVFGNDKLHCLRKIFNEEADFGVFQPEEISYATKWNDYLSVTNEVRLFYRAKFDYDMVVLINEDANIKNLNDLRGKRLCHPGLFEGEAGTGWSSLISQYFERVIVPQKCDPQLSLMENQLKSLSQFFGESCKPGQWDPDPDTDNILKVKYPKLCSNCQNPSKCNGNDQFWGRQGALQCLSDCYGDISWARLSDVRVHFKGDSTNACGKISFLCSNGSIQPLDSTNPCTWVSRPWPVVIAKNSTSVNIQELINYLNTANKLSNITMWQWALSNLLGSYSEPTSTINIVSPRDYLLAAPGYMDAEEKAQLCKDRSFSICIETITAYKKCQVLSDISIAYGIQPKLNCVMDSDCGKTLKSGKVEIIILDADKIAIFRRKYGVSKPILYATSIYHRLYRKMSAVMLKKKVVHTFQQLRGKKACFPLFDGYVWNSFLLSLKLEGIEQYPTNETITKFFGESCAMLSSDKNIIPECDFDDVLPEDSNKNGMWIETQTLRCIIEGGGDVAFINTLHIDQYLNILRSPLNLQNNFNSHNFSTVCNGKMNSSVDCPMSWSNFGHILIKPNISRNAKREIISLLMNMDIIFGRKSKTVNLIPPVFSIYGPFDDFSDPLFPVDTEKLETIHQFNEHQSPIAPEYETYIHILNEPKPSESSGVSITPFILLQLLVFYKTFHKYLA</sequence>
<dbReference type="PROSITE" id="PS51408">
    <property type="entry name" value="TRANSFERRIN_LIKE_4"/>
    <property type="match status" value="1"/>
</dbReference>
<accession>A0A2S2QHV0</accession>
<name>A0A2S2QHV0_9HEMI</name>
<feature type="domain" description="Transferrin-like" evidence="2">
    <location>
        <begin position="23"/>
        <end position="367"/>
    </location>
</feature>
<dbReference type="Gene3D" id="3.40.190.10">
    <property type="entry name" value="Periplasmic binding protein-like II"/>
    <property type="match status" value="4"/>
</dbReference>
<evidence type="ECO:0000313" key="4">
    <source>
        <dbReference type="Proteomes" id="UP000694846"/>
    </source>
</evidence>
<dbReference type="PANTHER" id="PTHR11485:SF54">
    <property type="entry name" value="TRANSFERRIN"/>
    <property type="match status" value="1"/>
</dbReference>
<dbReference type="GO" id="GO:0005615">
    <property type="term" value="C:extracellular space"/>
    <property type="evidence" value="ECO:0007669"/>
    <property type="project" value="TreeGrafter"/>
</dbReference>
<dbReference type="SUPFAM" id="SSF53850">
    <property type="entry name" value="Periplasmic binding protein-like II"/>
    <property type="match status" value="2"/>
</dbReference>
<reference evidence="5" key="2">
    <citation type="submission" date="2025-04" db="UniProtKB">
        <authorList>
            <consortium name="RefSeq"/>
        </authorList>
    </citation>
    <scope>IDENTIFICATION</scope>
    <source>
        <tissue evidence="5">Whole body</tissue>
    </source>
</reference>
<feature type="signal peptide" evidence="1">
    <location>
        <begin position="1"/>
        <end position="19"/>
    </location>
</feature>
<dbReference type="GO" id="GO:0005769">
    <property type="term" value="C:early endosome"/>
    <property type="evidence" value="ECO:0007669"/>
    <property type="project" value="TreeGrafter"/>
</dbReference>
<dbReference type="EMBL" id="GGMS01008115">
    <property type="protein sequence ID" value="MBY77318.1"/>
    <property type="molecule type" value="Transcribed_RNA"/>
</dbReference>
<protein>
    <submittedName>
        <fullName evidence="3 5">Transferrin</fullName>
    </submittedName>
</protein>
<evidence type="ECO:0000256" key="1">
    <source>
        <dbReference type="SAM" id="SignalP"/>
    </source>
</evidence>
<organism evidence="3">
    <name type="scientific">Sipha flava</name>
    <name type="common">yellow sugarcane aphid</name>
    <dbReference type="NCBI Taxonomy" id="143950"/>
    <lineage>
        <taxon>Eukaryota</taxon>
        <taxon>Metazoa</taxon>
        <taxon>Ecdysozoa</taxon>
        <taxon>Arthropoda</taxon>
        <taxon>Hexapoda</taxon>
        <taxon>Insecta</taxon>
        <taxon>Pterygota</taxon>
        <taxon>Neoptera</taxon>
        <taxon>Paraneoptera</taxon>
        <taxon>Hemiptera</taxon>
        <taxon>Sternorrhyncha</taxon>
        <taxon>Aphidomorpha</taxon>
        <taxon>Aphidoidea</taxon>
        <taxon>Aphididae</taxon>
        <taxon>Sipha</taxon>
    </lineage>
</organism>
<keyword evidence="4" id="KW-1185">Reference proteome</keyword>
<keyword evidence="1" id="KW-0732">Signal</keyword>
<dbReference type="PANTHER" id="PTHR11485">
    <property type="entry name" value="TRANSFERRIN"/>
    <property type="match status" value="1"/>
</dbReference>
<feature type="chain" id="PRO_5044579148" evidence="1">
    <location>
        <begin position="20"/>
        <end position="726"/>
    </location>
</feature>
<dbReference type="GO" id="GO:0006826">
    <property type="term" value="P:iron ion transport"/>
    <property type="evidence" value="ECO:0007669"/>
    <property type="project" value="TreeGrafter"/>
</dbReference>
<dbReference type="PRINTS" id="PR00422">
    <property type="entry name" value="TRANSFERRIN"/>
</dbReference>
<reference evidence="3" key="1">
    <citation type="submission" date="2018-04" db="EMBL/GenBank/DDBJ databases">
        <title>Transcriptome assembly of Sipha flava.</title>
        <authorList>
            <person name="Scully E.D."/>
            <person name="Geib S.M."/>
            <person name="Palmer N.A."/>
            <person name="Koch K."/>
            <person name="Bradshaw J."/>
            <person name="Heng-Moss T."/>
            <person name="Sarath G."/>
        </authorList>
    </citation>
    <scope>NUCLEOTIDE SEQUENCE</scope>
</reference>
<evidence type="ECO:0000313" key="3">
    <source>
        <dbReference type="EMBL" id="MBY77318.1"/>
    </source>
</evidence>
<dbReference type="RefSeq" id="XP_025416119.1">
    <property type="nucleotide sequence ID" value="XM_025560334.1"/>
</dbReference>
<dbReference type="AlphaFoldDB" id="A0A2S2QHV0"/>
<dbReference type="GO" id="GO:0055037">
    <property type="term" value="C:recycling endosome"/>
    <property type="evidence" value="ECO:0007669"/>
    <property type="project" value="TreeGrafter"/>
</dbReference>
<dbReference type="InterPro" id="IPR001156">
    <property type="entry name" value="Transferrin-like_dom"/>
</dbReference>
<evidence type="ECO:0000259" key="2">
    <source>
        <dbReference type="PROSITE" id="PS51408"/>
    </source>
</evidence>
<dbReference type="Proteomes" id="UP000694846">
    <property type="component" value="Unplaced"/>
</dbReference>